<feature type="domain" description="Alpha/beta hydrolase fold-3" evidence="4">
    <location>
        <begin position="30"/>
        <end position="131"/>
    </location>
</feature>
<comment type="similarity">
    <text evidence="1">Belongs to the 'GDXG' lipolytic enzyme family.</text>
</comment>
<dbReference type="Pfam" id="PF07859">
    <property type="entry name" value="Abhydrolase_3"/>
    <property type="match status" value="1"/>
</dbReference>
<dbReference type="Gene3D" id="3.40.50.1820">
    <property type="entry name" value="alpha/beta hydrolase"/>
    <property type="match status" value="1"/>
</dbReference>
<evidence type="ECO:0000256" key="1">
    <source>
        <dbReference type="ARBA" id="ARBA00010515"/>
    </source>
</evidence>
<dbReference type="InterPro" id="IPR050300">
    <property type="entry name" value="GDXG_lipolytic_enzyme"/>
</dbReference>
<evidence type="ECO:0000313" key="6">
    <source>
        <dbReference type="Proteomes" id="UP000576393"/>
    </source>
</evidence>
<dbReference type="PANTHER" id="PTHR48081:SF30">
    <property type="entry name" value="ACETYL-HYDROLASE LIPR-RELATED"/>
    <property type="match status" value="1"/>
</dbReference>
<dbReference type="GO" id="GO:0004806">
    <property type="term" value="F:triacylglycerol lipase activity"/>
    <property type="evidence" value="ECO:0007669"/>
    <property type="project" value="TreeGrafter"/>
</dbReference>
<organism evidence="5 6">
    <name type="scientific">Streptosporangium sandarakinum</name>
    <dbReference type="NCBI Taxonomy" id="1260955"/>
    <lineage>
        <taxon>Bacteria</taxon>
        <taxon>Bacillati</taxon>
        <taxon>Actinomycetota</taxon>
        <taxon>Actinomycetes</taxon>
        <taxon>Streptosporangiales</taxon>
        <taxon>Streptosporangiaceae</taxon>
        <taxon>Streptosporangium</taxon>
    </lineage>
</organism>
<feature type="region of interest" description="Disordered" evidence="3">
    <location>
        <begin position="121"/>
        <end position="141"/>
    </location>
</feature>
<sequence length="141" mass="14518">MKCRDPQGSTEISGENPIIAGLPPRHAAGAVATMAAARDAGLPQPAGAVVLSPWVDLTLGGQSMRTKEGIDPIFTREAVQAFATRYLAGQDSADPLASPVFADLRGLPPLLVQAGSNELPLDDAVRPAGRAGPRGTATRRA</sequence>
<name>A0A852V3W1_9ACTN</name>
<dbReference type="PANTHER" id="PTHR48081">
    <property type="entry name" value="AB HYDROLASE SUPERFAMILY PROTEIN C4A8.06C"/>
    <property type="match status" value="1"/>
</dbReference>
<keyword evidence="6" id="KW-1185">Reference proteome</keyword>
<protein>
    <submittedName>
        <fullName evidence="5">Acetyl esterase/lipase</fullName>
    </submittedName>
</protein>
<dbReference type="EMBL" id="JACCCO010000002">
    <property type="protein sequence ID" value="NYF41904.1"/>
    <property type="molecule type" value="Genomic_DNA"/>
</dbReference>
<keyword evidence="2" id="KW-0378">Hydrolase</keyword>
<accession>A0A852V3W1</accession>
<dbReference type="InterPro" id="IPR013094">
    <property type="entry name" value="AB_hydrolase_3"/>
</dbReference>
<feature type="compositionally biased region" description="Low complexity" evidence="3">
    <location>
        <begin position="126"/>
        <end position="141"/>
    </location>
</feature>
<dbReference type="InterPro" id="IPR029058">
    <property type="entry name" value="AB_hydrolase_fold"/>
</dbReference>
<comment type="caution">
    <text evidence="5">The sequence shown here is derived from an EMBL/GenBank/DDBJ whole genome shotgun (WGS) entry which is preliminary data.</text>
</comment>
<dbReference type="AlphaFoldDB" id="A0A852V3W1"/>
<dbReference type="SUPFAM" id="SSF53474">
    <property type="entry name" value="alpha/beta-Hydrolases"/>
    <property type="match status" value="1"/>
</dbReference>
<dbReference type="Proteomes" id="UP000576393">
    <property type="component" value="Unassembled WGS sequence"/>
</dbReference>
<dbReference type="RefSeq" id="WP_312873467.1">
    <property type="nucleotide sequence ID" value="NZ_JACCCO010000002.1"/>
</dbReference>
<evidence type="ECO:0000259" key="4">
    <source>
        <dbReference type="Pfam" id="PF07859"/>
    </source>
</evidence>
<proteinExistence type="inferred from homology"/>
<reference evidence="5 6" key="1">
    <citation type="submission" date="2020-07" db="EMBL/GenBank/DDBJ databases">
        <title>Sequencing the genomes of 1000 actinobacteria strains.</title>
        <authorList>
            <person name="Klenk H.-P."/>
        </authorList>
    </citation>
    <scope>NUCLEOTIDE SEQUENCE [LARGE SCALE GENOMIC DNA]</scope>
    <source>
        <strain evidence="5 6">DSM 45763</strain>
    </source>
</reference>
<gene>
    <name evidence="5" type="ORF">HDA43_004105</name>
</gene>
<evidence type="ECO:0000313" key="5">
    <source>
        <dbReference type="EMBL" id="NYF41904.1"/>
    </source>
</evidence>
<evidence type="ECO:0000256" key="3">
    <source>
        <dbReference type="SAM" id="MobiDB-lite"/>
    </source>
</evidence>
<evidence type="ECO:0000256" key="2">
    <source>
        <dbReference type="ARBA" id="ARBA00022801"/>
    </source>
</evidence>